<comment type="caution">
    <text evidence="1">The sequence shown here is derived from an EMBL/GenBank/DDBJ whole genome shotgun (WGS) entry which is preliminary data.</text>
</comment>
<accession>A0A9D1F252</accession>
<evidence type="ECO:0000313" key="1">
    <source>
        <dbReference type="EMBL" id="HIS37672.1"/>
    </source>
</evidence>
<dbReference type="Proteomes" id="UP000823928">
    <property type="component" value="Unassembled WGS sequence"/>
</dbReference>
<gene>
    <name evidence="1" type="ORF">IAC10_13790</name>
</gene>
<dbReference type="EMBL" id="DVIU01000281">
    <property type="protein sequence ID" value="HIS37672.1"/>
    <property type="molecule type" value="Genomic_DNA"/>
</dbReference>
<evidence type="ECO:0000313" key="2">
    <source>
        <dbReference type="Proteomes" id="UP000823928"/>
    </source>
</evidence>
<sequence>MKSMITLNNSQINTSNRNNVSFQALKLQPKQWPENVLNSVLESKTIQNIIRNDAKNGKDTTMVLNYDQKPFRSYVIAELNINNSLKLSGSASTYGADVSEALANTIRKLDYKGNLAENLEKIKKIAGAIIYE</sequence>
<name>A0A9D1F252_9BACT</name>
<proteinExistence type="predicted"/>
<reference evidence="1" key="2">
    <citation type="journal article" date="2021" name="PeerJ">
        <title>Extensive microbial diversity within the chicken gut microbiome revealed by metagenomics and culture.</title>
        <authorList>
            <person name="Gilroy R."/>
            <person name="Ravi A."/>
            <person name="Getino M."/>
            <person name="Pursley I."/>
            <person name="Horton D.L."/>
            <person name="Alikhan N.F."/>
            <person name="Baker D."/>
            <person name="Gharbi K."/>
            <person name="Hall N."/>
            <person name="Watson M."/>
            <person name="Adriaenssens E.M."/>
            <person name="Foster-Nyarko E."/>
            <person name="Jarju S."/>
            <person name="Secka A."/>
            <person name="Antonio M."/>
            <person name="Oren A."/>
            <person name="Chaudhuri R.R."/>
            <person name="La Ragione R."/>
            <person name="Hildebrand F."/>
            <person name="Pallen M.J."/>
        </authorList>
    </citation>
    <scope>NUCLEOTIDE SEQUENCE</scope>
    <source>
        <strain evidence="1">6276</strain>
    </source>
</reference>
<reference evidence="1" key="1">
    <citation type="submission" date="2020-10" db="EMBL/GenBank/DDBJ databases">
        <authorList>
            <person name="Gilroy R."/>
        </authorList>
    </citation>
    <scope>NUCLEOTIDE SEQUENCE</scope>
    <source>
        <strain evidence="1">6276</strain>
    </source>
</reference>
<protein>
    <submittedName>
        <fullName evidence="1">Uncharacterized protein</fullName>
    </submittedName>
</protein>
<dbReference type="AlphaFoldDB" id="A0A9D1F252"/>
<organism evidence="1 2">
    <name type="scientific">Candidatus Scatousia excrementigallinarum</name>
    <dbReference type="NCBI Taxonomy" id="2840935"/>
    <lineage>
        <taxon>Bacteria</taxon>
        <taxon>Candidatus Scatousia</taxon>
    </lineage>
</organism>